<name>Q9ZTM0_PETHY</name>
<proteinExistence type="evidence at transcript level"/>
<gene>
    <name evidence="3" type="primary">PGPS/NH22</name>
</gene>
<keyword evidence="2" id="KW-0472">Membrane</keyword>
<feature type="transmembrane region" description="Helical" evidence="2">
    <location>
        <begin position="21"/>
        <end position="44"/>
    </location>
</feature>
<sequence>MTNSQRDIQRAQEIFKEEMGYLRYVLGIQIIYTMCTSTSLSMAMENDSAIAPSSSQDDSEMAPSSSQDDIAMAPSSSQDDSAMAPSSSQDDHIVLCVRDCMRICMKLDDATSTECEEACRTGCRPLLARKEISALHSDDNSSMILTDKNNPTNKPGEFI</sequence>
<keyword evidence="2" id="KW-0812">Transmembrane</keyword>
<feature type="region of interest" description="Disordered" evidence="1">
    <location>
        <begin position="48"/>
        <end position="89"/>
    </location>
</feature>
<accession>Q9ZTM0</accession>
<keyword evidence="2" id="KW-1133">Transmembrane helix</keyword>
<feature type="compositionally biased region" description="Polar residues" evidence="1">
    <location>
        <begin position="51"/>
        <end position="88"/>
    </location>
</feature>
<reference evidence="3" key="1">
    <citation type="submission" date="1998-02" db="EMBL/GenBank/DDBJ databases">
        <authorList>
            <person name="Guyon V."/>
            <person name="Astwood J.D."/>
            <person name="Taylor L.P."/>
        </authorList>
    </citation>
    <scope>NUCLEOTIDE SEQUENCE</scope>
    <source>
        <tissue evidence="3">Germinating petunia pollen treated with kaempferol</tissue>
    </source>
</reference>
<reference evidence="3" key="2">
    <citation type="journal article" date="2000" name="Plant Physiol.">
        <title>Isolation and characterization of cDNAs expressed in the early stages of flavonol-induced pollen germination in petunia.</title>
        <authorList>
            <person name="Guyon V.N."/>
            <person name="Astwood J.D."/>
            <person name="Garner E.C."/>
            <person name="Dunker A.K."/>
            <person name="Taylor L.P."/>
        </authorList>
    </citation>
    <scope>NUCLEOTIDE SEQUENCE</scope>
    <source>
        <tissue evidence="3">Germinating petunia pollen treated with kaempferol</tissue>
    </source>
</reference>
<protein>
    <submittedName>
        <fullName evidence="3">PGPS/NH22</fullName>
    </submittedName>
</protein>
<evidence type="ECO:0000256" key="2">
    <source>
        <dbReference type="SAM" id="Phobius"/>
    </source>
</evidence>
<evidence type="ECO:0000313" key="3">
    <source>
        <dbReference type="EMBL" id="AAD02562.1"/>
    </source>
</evidence>
<evidence type="ECO:0000256" key="1">
    <source>
        <dbReference type="SAM" id="MobiDB-lite"/>
    </source>
</evidence>
<organism evidence="3">
    <name type="scientific">Petunia hybrida</name>
    <name type="common">Petunia</name>
    <dbReference type="NCBI Taxonomy" id="4102"/>
    <lineage>
        <taxon>Eukaryota</taxon>
        <taxon>Viridiplantae</taxon>
        <taxon>Streptophyta</taxon>
        <taxon>Embryophyta</taxon>
        <taxon>Tracheophyta</taxon>
        <taxon>Spermatophyta</taxon>
        <taxon>Magnoliopsida</taxon>
        <taxon>eudicotyledons</taxon>
        <taxon>Gunneridae</taxon>
        <taxon>Pentapetalae</taxon>
        <taxon>asterids</taxon>
        <taxon>lamiids</taxon>
        <taxon>Solanales</taxon>
        <taxon>Solanaceae</taxon>
        <taxon>Petunioideae</taxon>
        <taxon>Petunia</taxon>
    </lineage>
</organism>
<dbReference type="EMBL" id="AF049938">
    <property type="protein sequence ID" value="AAD02562.1"/>
    <property type="molecule type" value="mRNA"/>
</dbReference>
<dbReference type="AlphaFoldDB" id="Q9ZTM0"/>